<dbReference type="Proteomes" id="UP000586042">
    <property type="component" value="Unassembled WGS sequence"/>
</dbReference>
<dbReference type="PROSITE" id="PS50995">
    <property type="entry name" value="HTH_MARR_2"/>
    <property type="match status" value="1"/>
</dbReference>
<dbReference type="PANTHER" id="PTHR33164:SF43">
    <property type="entry name" value="HTH-TYPE TRANSCRIPTIONAL REPRESSOR YETL"/>
    <property type="match status" value="1"/>
</dbReference>
<dbReference type="Gene3D" id="1.10.10.10">
    <property type="entry name" value="Winged helix-like DNA-binding domain superfamily/Winged helix DNA-binding domain"/>
    <property type="match status" value="1"/>
</dbReference>
<feature type="domain" description="HTH marR-type" evidence="1">
    <location>
        <begin position="4"/>
        <end position="135"/>
    </location>
</feature>
<dbReference type="GO" id="GO:0006950">
    <property type="term" value="P:response to stress"/>
    <property type="evidence" value="ECO:0007669"/>
    <property type="project" value="TreeGrafter"/>
</dbReference>
<comment type="caution">
    <text evidence="2">The sequence shown here is derived from an EMBL/GenBank/DDBJ whole genome shotgun (WGS) entry which is preliminary data.</text>
</comment>
<accession>A0A7Y6I2G1</accession>
<dbReference type="PANTHER" id="PTHR33164">
    <property type="entry name" value="TRANSCRIPTIONAL REGULATOR, MARR FAMILY"/>
    <property type="match status" value="1"/>
</dbReference>
<dbReference type="InterPro" id="IPR036388">
    <property type="entry name" value="WH-like_DNA-bd_sf"/>
</dbReference>
<dbReference type="EMBL" id="JABWGN010000001">
    <property type="protein sequence ID" value="NUW30314.1"/>
    <property type="molecule type" value="Genomic_DNA"/>
</dbReference>
<dbReference type="SMART" id="SM00347">
    <property type="entry name" value="HTH_MARR"/>
    <property type="match status" value="1"/>
</dbReference>
<dbReference type="AlphaFoldDB" id="A0A7Y6I2G1"/>
<reference evidence="2 3" key="1">
    <citation type="submission" date="2020-06" db="EMBL/GenBank/DDBJ databases">
        <title>Nonomuraea sp. SMC257, a novel actinomycete isolated from soil.</title>
        <authorList>
            <person name="Chanama M."/>
        </authorList>
    </citation>
    <scope>NUCLEOTIDE SEQUENCE [LARGE SCALE GENOMIC DNA]</scope>
    <source>
        <strain evidence="2 3">SMC257</strain>
    </source>
</reference>
<dbReference type="GO" id="GO:0003700">
    <property type="term" value="F:DNA-binding transcription factor activity"/>
    <property type="evidence" value="ECO:0007669"/>
    <property type="project" value="InterPro"/>
</dbReference>
<evidence type="ECO:0000259" key="1">
    <source>
        <dbReference type="PROSITE" id="PS50995"/>
    </source>
</evidence>
<dbReference type="InterPro" id="IPR036390">
    <property type="entry name" value="WH_DNA-bd_sf"/>
</dbReference>
<organism evidence="2 3">
    <name type="scientific">Nonomuraea montanisoli</name>
    <dbReference type="NCBI Taxonomy" id="2741721"/>
    <lineage>
        <taxon>Bacteria</taxon>
        <taxon>Bacillati</taxon>
        <taxon>Actinomycetota</taxon>
        <taxon>Actinomycetes</taxon>
        <taxon>Streptosporangiales</taxon>
        <taxon>Streptosporangiaceae</taxon>
        <taxon>Nonomuraea</taxon>
    </lineage>
</organism>
<keyword evidence="3" id="KW-1185">Reference proteome</keyword>
<evidence type="ECO:0000313" key="3">
    <source>
        <dbReference type="Proteomes" id="UP000586042"/>
    </source>
</evidence>
<sequence>MTTADDVMDALVRTTFEVAGVLTRIGGEHDLSLTQLRVLGILRDRRARVTDLATYLGLDKSTMSGLIDRAQRRGLLTRGKNPEDGRVVEVYMTPAGLELAQRVEDDIRRALAPATDRLDPEQLDRLVSLLDTVFARSSRTDAVPQVTRPLR</sequence>
<dbReference type="Pfam" id="PF12802">
    <property type="entry name" value="MarR_2"/>
    <property type="match status" value="1"/>
</dbReference>
<dbReference type="RefSeq" id="WP_175587760.1">
    <property type="nucleotide sequence ID" value="NZ_JABWGN010000001.1"/>
</dbReference>
<dbReference type="InterPro" id="IPR000835">
    <property type="entry name" value="HTH_MarR-typ"/>
</dbReference>
<evidence type="ECO:0000313" key="2">
    <source>
        <dbReference type="EMBL" id="NUW30314.1"/>
    </source>
</evidence>
<dbReference type="InterPro" id="IPR039422">
    <property type="entry name" value="MarR/SlyA-like"/>
</dbReference>
<proteinExistence type="predicted"/>
<dbReference type="SUPFAM" id="SSF46785">
    <property type="entry name" value="Winged helix' DNA-binding domain"/>
    <property type="match status" value="1"/>
</dbReference>
<gene>
    <name evidence="2" type="ORF">HTZ77_02570</name>
</gene>
<name>A0A7Y6I2G1_9ACTN</name>
<protein>
    <submittedName>
        <fullName evidence="2">MarR family transcriptional regulator</fullName>
    </submittedName>
</protein>